<dbReference type="HOGENOM" id="CLU_033621_2_2_9"/>
<keyword evidence="4 8" id="KW-1003">Cell membrane</keyword>
<evidence type="ECO:0000256" key="7">
    <source>
        <dbReference type="ARBA" id="ARBA00023136"/>
    </source>
</evidence>
<dbReference type="Proteomes" id="UP000013085">
    <property type="component" value="Unassembled WGS sequence"/>
</dbReference>
<reference evidence="10 11" key="1">
    <citation type="submission" date="2013-01" db="EMBL/GenBank/DDBJ databases">
        <title>The Genome Sequence of Clostridium clostridioforme 90A8.</title>
        <authorList>
            <consortium name="The Broad Institute Genome Sequencing Platform"/>
            <person name="Earl A."/>
            <person name="Ward D."/>
            <person name="Feldgarden M."/>
            <person name="Gevers D."/>
            <person name="Courvalin P."/>
            <person name="Lambert T."/>
            <person name="Walker B."/>
            <person name="Young S.K."/>
            <person name="Zeng Q."/>
            <person name="Gargeya S."/>
            <person name="Fitzgerald M."/>
            <person name="Haas B."/>
            <person name="Abouelleil A."/>
            <person name="Alvarado L."/>
            <person name="Arachchi H.M."/>
            <person name="Berlin A.M."/>
            <person name="Chapman S.B."/>
            <person name="Dewar J."/>
            <person name="Goldberg J."/>
            <person name="Griggs A."/>
            <person name="Gujja S."/>
            <person name="Hansen M."/>
            <person name="Howarth C."/>
            <person name="Imamovic A."/>
            <person name="Larimer J."/>
            <person name="McCowan C."/>
            <person name="Murphy C."/>
            <person name="Neiman D."/>
            <person name="Pearson M."/>
            <person name="Priest M."/>
            <person name="Roberts A."/>
            <person name="Saif S."/>
            <person name="Shea T."/>
            <person name="Sisk P."/>
            <person name="Sykes S."/>
            <person name="Wortman J."/>
            <person name="Nusbaum C."/>
            <person name="Birren B."/>
        </authorList>
    </citation>
    <scope>NUCLEOTIDE SEQUENCE [LARGE SCALE GENOMIC DNA]</scope>
    <source>
        <strain evidence="10 11">90A8</strain>
    </source>
</reference>
<dbReference type="Gene3D" id="1.10.3720.10">
    <property type="entry name" value="MetI-like"/>
    <property type="match status" value="1"/>
</dbReference>
<evidence type="ECO:0000256" key="8">
    <source>
        <dbReference type="RuleBase" id="RU363043"/>
    </source>
</evidence>
<dbReference type="CDD" id="cd06261">
    <property type="entry name" value="TM_PBP2"/>
    <property type="match status" value="1"/>
</dbReference>
<name>A0A0E2HA63_9FIRM</name>
<dbReference type="GO" id="GO:0005886">
    <property type="term" value="C:plasma membrane"/>
    <property type="evidence" value="ECO:0007669"/>
    <property type="project" value="UniProtKB-SubCell"/>
</dbReference>
<dbReference type="PANTHER" id="PTHR43470">
    <property type="entry name" value="PHOSPHATE TRANSPORT SYSTEM PERMEASE PROTEIN PSTA-RELATED"/>
    <property type="match status" value="1"/>
</dbReference>
<feature type="transmembrane region" description="Helical" evidence="8">
    <location>
        <begin position="248"/>
        <end position="270"/>
    </location>
</feature>
<dbReference type="SUPFAM" id="SSF161098">
    <property type="entry name" value="MetI-like"/>
    <property type="match status" value="1"/>
</dbReference>
<feature type="transmembrane region" description="Helical" evidence="8">
    <location>
        <begin position="128"/>
        <end position="148"/>
    </location>
</feature>
<dbReference type="AlphaFoldDB" id="A0A0E2HA63"/>
<dbReference type="PATRIC" id="fig|999408.3.peg.3132"/>
<sequence>MHLRASLTKFWAYSSMILVTGIILFLFGYVFYRGAGTISWEFLSQSPRGAVLGEEGGIWPAIVGSLCFTATAIVLGGIPAVATALFMVFYCKRRRTEGLIRMVIQCISGIPSIVLGLFAYSFLVRDLAWGRCILSSGVALAVMILPFIEVRAEKTFRELPKQLVQSSYALGCTRFYTIWKIALPACKGEIVSGVILGGCYAMGATAPLIFTGAVAYSSLPARLTAPAMALPMHLYLLVAQGATSMDAAYGTAFVMMALILISNLLATIYARRSQKKWNIS</sequence>
<accession>A0A0E2HA63</accession>
<organism evidence="10 11">
    <name type="scientific">[Clostridium] clostridioforme 90A8</name>
    <dbReference type="NCBI Taxonomy" id="999408"/>
    <lineage>
        <taxon>Bacteria</taxon>
        <taxon>Bacillati</taxon>
        <taxon>Bacillota</taxon>
        <taxon>Clostridia</taxon>
        <taxon>Lachnospirales</taxon>
        <taxon>Lachnospiraceae</taxon>
        <taxon>Enterocloster</taxon>
    </lineage>
</organism>
<comment type="similarity">
    <text evidence="2 8">Belongs to the binding-protein-dependent transport system permease family. CysTW subfamily.</text>
</comment>
<proteinExistence type="inferred from homology"/>
<feature type="domain" description="ABC transmembrane type-1" evidence="9">
    <location>
        <begin position="62"/>
        <end position="266"/>
    </location>
</feature>
<evidence type="ECO:0000313" key="10">
    <source>
        <dbReference type="EMBL" id="ENZ13393.1"/>
    </source>
</evidence>
<evidence type="ECO:0000256" key="2">
    <source>
        <dbReference type="ARBA" id="ARBA00007069"/>
    </source>
</evidence>
<evidence type="ECO:0000256" key="3">
    <source>
        <dbReference type="ARBA" id="ARBA00022448"/>
    </source>
</evidence>
<keyword evidence="6 8" id="KW-1133">Transmembrane helix</keyword>
<evidence type="ECO:0000256" key="1">
    <source>
        <dbReference type="ARBA" id="ARBA00004651"/>
    </source>
</evidence>
<feature type="transmembrane region" description="Helical" evidence="8">
    <location>
        <begin position="102"/>
        <end position="122"/>
    </location>
</feature>
<evidence type="ECO:0000256" key="5">
    <source>
        <dbReference type="ARBA" id="ARBA00022692"/>
    </source>
</evidence>
<comment type="subcellular location">
    <subcellularLocation>
        <location evidence="1 8">Cell membrane</location>
        <topology evidence="1 8">Multi-pass membrane protein</topology>
    </subcellularLocation>
</comment>
<dbReference type="EMBL" id="AGYR01000033">
    <property type="protein sequence ID" value="ENZ13393.1"/>
    <property type="molecule type" value="Genomic_DNA"/>
</dbReference>
<dbReference type="NCBIfam" id="TIGR00974">
    <property type="entry name" value="3a0107s02c"/>
    <property type="match status" value="1"/>
</dbReference>
<dbReference type="InterPro" id="IPR035906">
    <property type="entry name" value="MetI-like_sf"/>
</dbReference>
<gene>
    <name evidence="10" type="ORF">HMPREF1090_02898</name>
</gene>
<dbReference type="PROSITE" id="PS50928">
    <property type="entry name" value="ABC_TM1"/>
    <property type="match status" value="1"/>
</dbReference>
<keyword evidence="3" id="KW-0813">Transport</keyword>
<dbReference type="RefSeq" id="WP_002596040.1">
    <property type="nucleotide sequence ID" value="NZ_KB851022.1"/>
</dbReference>
<feature type="transmembrane region" description="Helical" evidence="8">
    <location>
        <begin position="12"/>
        <end position="32"/>
    </location>
</feature>
<feature type="transmembrane region" description="Helical" evidence="8">
    <location>
        <begin position="57"/>
        <end position="90"/>
    </location>
</feature>
<dbReference type="PANTHER" id="PTHR43470:SF3">
    <property type="entry name" value="PHOSPHATE TRANSPORT SYSTEM PERMEASE PROTEIN PSTA-RELATED"/>
    <property type="match status" value="1"/>
</dbReference>
<keyword evidence="5 8" id="KW-0812">Transmembrane</keyword>
<evidence type="ECO:0000259" key="9">
    <source>
        <dbReference type="PROSITE" id="PS50928"/>
    </source>
</evidence>
<dbReference type="InterPro" id="IPR005672">
    <property type="entry name" value="Phosphate_PstA"/>
</dbReference>
<feature type="transmembrane region" description="Helical" evidence="8">
    <location>
        <begin position="191"/>
        <end position="216"/>
    </location>
</feature>
<dbReference type="InterPro" id="IPR000515">
    <property type="entry name" value="MetI-like"/>
</dbReference>
<dbReference type="GO" id="GO:0035435">
    <property type="term" value="P:phosphate ion transmembrane transport"/>
    <property type="evidence" value="ECO:0007669"/>
    <property type="project" value="InterPro"/>
</dbReference>
<protein>
    <recommendedName>
        <fullName evidence="8">Phosphate transport system permease protein PstA</fullName>
    </recommendedName>
</protein>
<evidence type="ECO:0000313" key="11">
    <source>
        <dbReference type="Proteomes" id="UP000013085"/>
    </source>
</evidence>
<keyword evidence="7 8" id="KW-0472">Membrane</keyword>
<dbReference type="GO" id="GO:0005315">
    <property type="term" value="F:phosphate transmembrane transporter activity"/>
    <property type="evidence" value="ECO:0007669"/>
    <property type="project" value="InterPro"/>
</dbReference>
<evidence type="ECO:0000256" key="6">
    <source>
        <dbReference type="ARBA" id="ARBA00022989"/>
    </source>
</evidence>
<evidence type="ECO:0000256" key="4">
    <source>
        <dbReference type="ARBA" id="ARBA00022475"/>
    </source>
</evidence>
<dbReference type="Pfam" id="PF00528">
    <property type="entry name" value="BPD_transp_1"/>
    <property type="match status" value="1"/>
</dbReference>
<comment type="caution">
    <text evidence="10">The sequence shown here is derived from an EMBL/GenBank/DDBJ whole genome shotgun (WGS) entry which is preliminary data.</text>
</comment>